<name>A0A9D9BW89_PROMR</name>
<comment type="caution">
    <text evidence="1">The sequence shown here is derived from an EMBL/GenBank/DDBJ whole genome shotgun (WGS) entry which is preliminary data.</text>
</comment>
<protein>
    <submittedName>
        <fullName evidence="1">Uncharacterized protein</fullName>
    </submittedName>
</protein>
<dbReference type="AlphaFoldDB" id="A0A9D9BW89"/>
<accession>A0A9D9BW89</accession>
<proteinExistence type="predicted"/>
<organism evidence="1">
    <name type="scientific">Prochlorococcus marinus XMU1424</name>
    <dbReference type="NCBI Taxonomy" id="2774497"/>
    <lineage>
        <taxon>Bacteria</taxon>
        <taxon>Bacillati</taxon>
        <taxon>Cyanobacteriota</taxon>
        <taxon>Cyanophyceae</taxon>
        <taxon>Synechococcales</taxon>
        <taxon>Prochlorococcaceae</taxon>
        <taxon>Prochlorococcus</taxon>
    </lineage>
</organism>
<gene>
    <name evidence="1" type="ORF">JJ833_02355</name>
</gene>
<evidence type="ECO:0000313" key="1">
    <source>
        <dbReference type="EMBL" id="MBO6987685.1"/>
    </source>
</evidence>
<sequence length="88" mass="10409">MNKLLILLPFIFIVEFFSNSKAEYLYRNEAYDNSIYGNDAYRSSGGKTFYEIDDDDYRRSGAYDSQIIDKEGNLYNCSYGSCKKDWRY</sequence>
<reference evidence="1" key="1">
    <citation type="journal article" date="2021" name="Front. Mar. Sci.">
        <title>Genomes of Diverse Isolates of Prochlorococcus High-Light-Adapted Clade II in the Western Pacific Ocean.</title>
        <authorList>
            <person name="Yan W."/>
            <person name="Feng X."/>
            <person name="Zhang W."/>
            <person name="Nawaz M.Z."/>
            <person name="Luo T."/>
            <person name="Zhang R."/>
            <person name="Jiao N."/>
        </authorList>
    </citation>
    <scope>NUCLEOTIDE SEQUENCE</scope>
    <source>
        <strain evidence="1">XMU1424</strain>
    </source>
</reference>
<dbReference type="EMBL" id="JAEPLE010000001">
    <property type="protein sequence ID" value="MBO6987685.1"/>
    <property type="molecule type" value="Genomic_DNA"/>
</dbReference>